<proteinExistence type="predicted"/>
<reference evidence="2" key="1">
    <citation type="submission" date="2020-03" db="EMBL/GenBank/DDBJ databases">
        <authorList>
            <person name="Weist P."/>
        </authorList>
    </citation>
    <scope>NUCLEOTIDE SEQUENCE</scope>
</reference>
<keyword evidence="3" id="KW-1185">Reference proteome</keyword>
<feature type="region of interest" description="Disordered" evidence="1">
    <location>
        <begin position="79"/>
        <end position="107"/>
    </location>
</feature>
<dbReference type="Proteomes" id="UP001153269">
    <property type="component" value="Unassembled WGS sequence"/>
</dbReference>
<evidence type="ECO:0000313" key="3">
    <source>
        <dbReference type="Proteomes" id="UP001153269"/>
    </source>
</evidence>
<protein>
    <submittedName>
        <fullName evidence="2">Uncharacterized protein</fullName>
    </submittedName>
</protein>
<name>A0A9N7VRZ9_PLEPL</name>
<organism evidence="2 3">
    <name type="scientific">Pleuronectes platessa</name>
    <name type="common">European plaice</name>
    <dbReference type="NCBI Taxonomy" id="8262"/>
    <lineage>
        <taxon>Eukaryota</taxon>
        <taxon>Metazoa</taxon>
        <taxon>Chordata</taxon>
        <taxon>Craniata</taxon>
        <taxon>Vertebrata</taxon>
        <taxon>Euteleostomi</taxon>
        <taxon>Actinopterygii</taxon>
        <taxon>Neopterygii</taxon>
        <taxon>Teleostei</taxon>
        <taxon>Neoteleostei</taxon>
        <taxon>Acanthomorphata</taxon>
        <taxon>Carangaria</taxon>
        <taxon>Pleuronectiformes</taxon>
        <taxon>Pleuronectoidei</taxon>
        <taxon>Pleuronectidae</taxon>
        <taxon>Pleuronectes</taxon>
    </lineage>
</organism>
<evidence type="ECO:0000256" key="1">
    <source>
        <dbReference type="SAM" id="MobiDB-lite"/>
    </source>
</evidence>
<gene>
    <name evidence="2" type="ORF">PLEPLA_LOCUS43874</name>
</gene>
<dbReference type="EMBL" id="CADEAL010004285">
    <property type="protein sequence ID" value="CAB1456093.1"/>
    <property type="molecule type" value="Genomic_DNA"/>
</dbReference>
<comment type="caution">
    <text evidence="2">The sequence shown here is derived from an EMBL/GenBank/DDBJ whole genome shotgun (WGS) entry which is preliminary data.</text>
</comment>
<sequence>MSSEKIISPAAAVMSEAAAATIDGKNHSAHPAGVEAARGQTYIDLPAHTPLCLPSSPRSTSSRAVPALSPPLNLTAAINRGNSAAASEGRAPTSDSRRGGGHCTSGKAEGKDSFLSLLFYKELILDAHLVMMTPLLL</sequence>
<dbReference type="AlphaFoldDB" id="A0A9N7VRZ9"/>
<accession>A0A9N7VRZ9</accession>
<evidence type="ECO:0000313" key="2">
    <source>
        <dbReference type="EMBL" id="CAB1456093.1"/>
    </source>
</evidence>